<evidence type="ECO:0000313" key="8">
    <source>
        <dbReference type="Proteomes" id="UP000179095"/>
    </source>
</evidence>
<dbReference type="STRING" id="1802568.A3F86_04960"/>
<dbReference type="PROSITE" id="PS51007">
    <property type="entry name" value="CYTC"/>
    <property type="match status" value="1"/>
</dbReference>
<evidence type="ECO:0000256" key="4">
    <source>
        <dbReference type="PROSITE-ProRule" id="PRU00433"/>
    </source>
</evidence>
<dbReference type="GO" id="GO:0020037">
    <property type="term" value="F:heme binding"/>
    <property type="evidence" value="ECO:0007669"/>
    <property type="project" value="InterPro"/>
</dbReference>
<comment type="caution">
    <text evidence="7">The sequence shown here is derived from an EMBL/GenBank/DDBJ whole genome shotgun (WGS) entry which is preliminary data.</text>
</comment>
<feature type="chain" id="PRO_5009514319" description="Cytochrome c domain-containing protein" evidence="5">
    <location>
        <begin position="19"/>
        <end position="154"/>
    </location>
</feature>
<protein>
    <recommendedName>
        <fullName evidence="6">Cytochrome c domain-containing protein</fullName>
    </recommendedName>
</protein>
<evidence type="ECO:0000313" key="7">
    <source>
        <dbReference type="EMBL" id="OGC09553.1"/>
    </source>
</evidence>
<organism evidence="7 8">
    <name type="scientific">candidate division WOR-1 bacterium RIFCSPLOWO2_12_FULL_45_9</name>
    <dbReference type="NCBI Taxonomy" id="1802568"/>
    <lineage>
        <taxon>Bacteria</taxon>
        <taxon>Bacillati</taxon>
        <taxon>Saganbacteria</taxon>
    </lineage>
</organism>
<dbReference type="EMBL" id="METQ01000023">
    <property type="protein sequence ID" value="OGC09553.1"/>
    <property type="molecule type" value="Genomic_DNA"/>
</dbReference>
<evidence type="ECO:0000259" key="6">
    <source>
        <dbReference type="PROSITE" id="PS51007"/>
    </source>
</evidence>
<dbReference type="Pfam" id="PF21342">
    <property type="entry name" value="SoxA-TsdA_cyt-c"/>
    <property type="match status" value="1"/>
</dbReference>
<dbReference type="SUPFAM" id="SSF46626">
    <property type="entry name" value="Cytochrome c"/>
    <property type="match status" value="1"/>
</dbReference>
<reference evidence="7 8" key="1">
    <citation type="journal article" date="2016" name="Nat. Commun.">
        <title>Thousands of microbial genomes shed light on interconnected biogeochemical processes in an aquifer system.</title>
        <authorList>
            <person name="Anantharaman K."/>
            <person name="Brown C.T."/>
            <person name="Hug L.A."/>
            <person name="Sharon I."/>
            <person name="Castelle C.J."/>
            <person name="Probst A.J."/>
            <person name="Thomas B.C."/>
            <person name="Singh A."/>
            <person name="Wilkins M.J."/>
            <person name="Karaoz U."/>
            <person name="Brodie E.L."/>
            <person name="Williams K.H."/>
            <person name="Hubbard S.S."/>
            <person name="Banfield J.F."/>
        </authorList>
    </citation>
    <scope>NUCLEOTIDE SEQUENCE [LARGE SCALE GENOMIC DNA]</scope>
</reference>
<feature type="signal peptide" evidence="5">
    <location>
        <begin position="1"/>
        <end position="18"/>
    </location>
</feature>
<sequence>MKGMVLIFVGFLIMMSFAATGFAAKKEATDPLDQSIAHGKALFMDENLGANMTGTSCNSCHPGGKTTGGEIQMGKMEIYIPTLVGAAATFPKYKAGAGKVVRLDQMNNMCITMIMKGKALNLESQESVDLAAYVTSLSYGKTMQKGKTVMMKMM</sequence>
<dbReference type="InterPro" id="IPR009056">
    <property type="entry name" value="Cyt_c-like_dom"/>
</dbReference>
<keyword evidence="2 4" id="KW-0479">Metal-binding</keyword>
<evidence type="ECO:0000256" key="3">
    <source>
        <dbReference type="ARBA" id="ARBA00023004"/>
    </source>
</evidence>
<evidence type="ECO:0000256" key="5">
    <source>
        <dbReference type="SAM" id="SignalP"/>
    </source>
</evidence>
<dbReference type="Gene3D" id="1.10.760.10">
    <property type="entry name" value="Cytochrome c-like domain"/>
    <property type="match status" value="1"/>
</dbReference>
<name>A0A1F4RQ09_UNCSA</name>
<dbReference type="InterPro" id="IPR036909">
    <property type="entry name" value="Cyt_c-like_dom_sf"/>
</dbReference>
<keyword evidence="5" id="KW-0732">Signal</keyword>
<dbReference type="GO" id="GO:0046872">
    <property type="term" value="F:metal ion binding"/>
    <property type="evidence" value="ECO:0007669"/>
    <property type="project" value="UniProtKB-KW"/>
</dbReference>
<evidence type="ECO:0000256" key="2">
    <source>
        <dbReference type="ARBA" id="ARBA00022723"/>
    </source>
</evidence>
<accession>A0A1F4RQ09</accession>
<dbReference type="GO" id="GO:0009055">
    <property type="term" value="F:electron transfer activity"/>
    <property type="evidence" value="ECO:0007669"/>
    <property type="project" value="InterPro"/>
</dbReference>
<keyword evidence="1 4" id="KW-0349">Heme</keyword>
<dbReference type="Proteomes" id="UP000179095">
    <property type="component" value="Unassembled WGS sequence"/>
</dbReference>
<proteinExistence type="predicted"/>
<dbReference type="AlphaFoldDB" id="A0A1F4RQ09"/>
<evidence type="ECO:0000256" key="1">
    <source>
        <dbReference type="ARBA" id="ARBA00022617"/>
    </source>
</evidence>
<gene>
    <name evidence="7" type="ORF">A3F86_04960</name>
</gene>
<feature type="domain" description="Cytochrome c" evidence="6">
    <location>
        <begin position="34"/>
        <end position="138"/>
    </location>
</feature>
<keyword evidence="3 4" id="KW-0408">Iron</keyword>